<dbReference type="EMBL" id="LNJQ01000001">
    <property type="protein sequence ID" value="KWZ42669.1"/>
    <property type="molecule type" value="Genomic_DNA"/>
</dbReference>
<comment type="caution">
    <text evidence="1">The sequence shown here is derived from an EMBL/GenBank/DDBJ whole genome shotgun (WGS) entry which is preliminary data.</text>
</comment>
<keyword evidence="2" id="KW-1185">Reference proteome</keyword>
<gene>
    <name evidence="1" type="ORF">WS72_07160</name>
</gene>
<reference evidence="1 2" key="1">
    <citation type="submission" date="2015-11" db="EMBL/GenBank/DDBJ databases">
        <authorList>
            <person name="Sahl J."/>
            <person name="Wagner D."/>
            <person name="Keim P."/>
        </authorList>
    </citation>
    <scope>NUCLEOTIDE SEQUENCE [LARGE SCALE GENOMIC DNA]</scope>
    <source>
        <strain evidence="1 2">BDU18</strain>
    </source>
</reference>
<proteinExistence type="predicted"/>
<name>A0ABR5TCE8_9BURK</name>
<sequence length="122" mass="13994">MDTWKDFVAALTKIESLRLARDEAVEDWGVDIPTTLLFGKLGKSIAERFDEYSPEDRTCIFDTIERGMRAEDVDLKTFVATGLLESLYAQAHKDGALLMRMDVQFGDVSRAYLKDWGMWYQS</sequence>
<dbReference type="Proteomes" id="UP000070255">
    <property type="component" value="Unassembled WGS sequence"/>
</dbReference>
<organism evidence="1 2">
    <name type="scientific">Burkholderia savannae</name>
    <dbReference type="NCBI Taxonomy" id="1637837"/>
    <lineage>
        <taxon>Bacteria</taxon>
        <taxon>Pseudomonadati</taxon>
        <taxon>Pseudomonadota</taxon>
        <taxon>Betaproteobacteria</taxon>
        <taxon>Burkholderiales</taxon>
        <taxon>Burkholderiaceae</taxon>
        <taxon>Burkholderia</taxon>
        <taxon>pseudomallei group</taxon>
    </lineage>
</organism>
<evidence type="ECO:0000313" key="2">
    <source>
        <dbReference type="Proteomes" id="UP000070255"/>
    </source>
</evidence>
<protein>
    <submittedName>
        <fullName evidence="1">Uncharacterized protein</fullName>
    </submittedName>
</protein>
<dbReference type="RefSeq" id="WP_060821704.1">
    <property type="nucleotide sequence ID" value="NZ_LNJQ01000001.1"/>
</dbReference>
<accession>A0ABR5TCE8</accession>
<evidence type="ECO:0000313" key="1">
    <source>
        <dbReference type="EMBL" id="KWZ42669.1"/>
    </source>
</evidence>